<dbReference type="InterPro" id="IPR017972">
    <property type="entry name" value="Cyt_P450_CS"/>
</dbReference>
<comment type="cofactor">
    <cofactor evidence="4">
        <name>heme</name>
        <dbReference type="ChEBI" id="CHEBI:30413"/>
    </cofactor>
</comment>
<name>A0A0A1NNZ3_RHIZD</name>
<dbReference type="Proteomes" id="UP000242381">
    <property type="component" value="Unassembled WGS sequence"/>
</dbReference>
<dbReference type="InterPro" id="IPR036396">
    <property type="entry name" value="Cyt_P450_sf"/>
</dbReference>
<keyword evidence="1 4" id="KW-0479">Metal-binding</keyword>
<dbReference type="PANTHER" id="PTHR46300:SF11">
    <property type="entry name" value="OXIDOREDUCTASE, PUTATIVE-RELATED"/>
    <property type="match status" value="1"/>
</dbReference>
<dbReference type="EMBL" id="KV921663">
    <property type="protein sequence ID" value="ORE12455.1"/>
    <property type="molecule type" value="Genomic_DNA"/>
</dbReference>
<dbReference type="PRINTS" id="PR00385">
    <property type="entry name" value="P450"/>
</dbReference>
<dbReference type="Pfam" id="PF00067">
    <property type="entry name" value="p450"/>
    <property type="match status" value="1"/>
</dbReference>
<dbReference type="PROSITE" id="PS00086">
    <property type="entry name" value="CYTOCHROME_P450"/>
    <property type="match status" value="1"/>
</dbReference>
<organism evidence="6 7">
    <name type="scientific">Rhizopus microsporus</name>
    <dbReference type="NCBI Taxonomy" id="58291"/>
    <lineage>
        <taxon>Eukaryota</taxon>
        <taxon>Fungi</taxon>
        <taxon>Fungi incertae sedis</taxon>
        <taxon>Mucoromycota</taxon>
        <taxon>Mucoromycotina</taxon>
        <taxon>Mucoromycetes</taxon>
        <taxon>Mucorales</taxon>
        <taxon>Mucorineae</taxon>
        <taxon>Rhizopodaceae</taxon>
        <taxon>Rhizopus</taxon>
    </lineage>
</organism>
<dbReference type="Gene3D" id="1.10.630.10">
    <property type="entry name" value="Cytochrome P450"/>
    <property type="match status" value="1"/>
</dbReference>
<dbReference type="GO" id="GO:0016705">
    <property type="term" value="F:oxidoreductase activity, acting on paired donors, with incorporation or reduction of molecular oxygen"/>
    <property type="evidence" value="ECO:0007669"/>
    <property type="project" value="InterPro"/>
</dbReference>
<dbReference type="InterPro" id="IPR002401">
    <property type="entry name" value="Cyt_P450_E_grp-I"/>
</dbReference>
<dbReference type="GO" id="GO:0004497">
    <property type="term" value="F:monooxygenase activity"/>
    <property type="evidence" value="ECO:0007669"/>
    <property type="project" value="UniProtKB-KW"/>
</dbReference>
<accession>A0A0A1NNZ3</accession>
<evidence type="ECO:0000256" key="2">
    <source>
        <dbReference type="ARBA" id="ARBA00023002"/>
    </source>
</evidence>
<evidence type="ECO:0000256" key="3">
    <source>
        <dbReference type="ARBA" id="ARBA00023004"/>
    </source>
</evidence>
<dbReference type="OMA" id="MMSMMLA"/>
<evidence type="ECO:0000256" key="4">
    <source>
        <dbReference type="PIRSR" id="PIRSR602401-1"/>
    </source>
</evidence>
<sequence length="526" mass="59746">MDYYNELIQRIGHTERYKTILGAAVASVTTIYLLRKVIRSMSDNKSGEFRDIPVPEGEYFYLGHMPLLGKRPGEVITKWHHQYGPIFRIKMGVQNWLFLGDPQIAHEILVSKGSITAGRPEHTFLGKIHGQGGRGIVMADYGPKWKEARNVILHILSPRSVESLTSTIESEAEKGINHMVECVESDGAIDPLTFCRFISMNLMFAVAFNIPGAKSVNDPTFKEMVHYVDSNSHFSDFSHDISVMFPIMKFPESLFGKERKMQRYVDNELYPFIKGIIKTARESDGDSLVKKIDSIKDEYGLDEMGITILLSEILNAGSDTVAISTSWAIAILVNYPNVQDKIYQEVTAFIQKHGREPTFAEREELPYFIAFEKECIRFRPPGDLGLPHKVSKDFIYKDSVIPEGTIIFSNLHTLHSDPNNFVDADKFMPERYLNDTRSMYAASKGNFQTRDHYTFGWGRRICPGIYMAESEMFYILTKLLSKYTIEPELSSTGEKLCPDLQQGVNTGVTVTPVPFNIRLVKRNDSN</sequence>
<evidence type="ECO:0000256" key="1">
    <source>
        <dbReference type="ARBA" id="ARBA00022723"/>
    </source>
</evidence>
<dbReference type="InterPro" id="IPR001128">
    <property type="entry name" value="Cyt_P450"/>
</dbReference>
<dbReference type="SUPFAM" id="SSF48264">
    <property type="entry name" value="Cytochrome P450"/>
    <property type="match status" value="1"/>
</dbReference>
<dbReference type="GO" id="GO:0020037">
    <property type="term" value="F:heme binding"/>
    <property type="evidence" value="ECO:0007669"/>
    <property type="project" value="InterPro"/>
</dbReference>
<dbReference type="VEuPathDB" id="FungiDB:BCV72DRAFT_87012"/>
<dbReference type="PANTHER" id="PTHR46300">
    <property type="entry name" value="P450, PUTATIVE (EUROFUNG)-RELATED-RELATED"/>
    <property type="match status" value="1"/>
</dbReference>
<keyword evidence="3 4" id="KW-0408">Iron</keyword>
<dbReference type="AlphaFoldDB" id="A0A0A1NNZ3"/>
<evidence type="ECO:0000313" key="6">
    <source>
        <dbReference type="EMBL" id="ORE12455.1"/>
    </source>
</evidence>
<reference evidence="6 7" key="1">
    <citation type="journal article" date="2016" name="Proc. Natl. Acad. Sci. U.S.A.">
        <title>Lipid metabolic changes in an early divergent fungus govern the establishment of a mutualistic symbiosis with endobacteria.</title>
        <authorList>
            <person name="Lastovetsky O.A."/>
            <person name="Gaspar M.L."/>
            <person name="Mondo S.J."/>
            <person name="LaButti K.M."/>
            <person name="Sandor L."/>
            <person name="Grigoriev I.V."/>
            <person name="Henry S.A."/>
            <person name="Pawlowska T.E."/>
        </authorList>
    </citation>
    <scope>NUCLEOTIDE SEQUENCE [LARGE SCALE GENOMIC DNA]</scope>
    <source>
        <strain evidence="6 7">ATCC 11559</strain>
    </source>
</reference>
<protein>
    <submittedName>
        <fullName evidence="6">Cytochrome P450</fullName>
    </submittedName>
</protein>
<comment type="similarity">
    <text evidence="5">Belongs to the cytochrome P450 family.</text>
</comment>
<evidence type="ECO:0000256" key="5">
    <source>
        <dbReference type="RuleBase" id="RU000461"/>
    </source>
</evidence>
<dbReference type="InterPro" id="IPR050364">
    <property type="entry name" value="Cytochrome_P450_fung"/>
</dbReference>
<gene>
    <name evidence="6" type="ORF">BCV71DRAFT_89755</name>
</gene>
<keyword evidence="2 5" id="KW-0560">Oxidoreductase</keyword>
<dbReference type="GO" id="GO:0005506">
    <property type="term" value="F:iron ion binding"/>
    <property type="evidence" value="ECO:0007669"/>
    <property type="project" value="InterPro"/>
</dbReference>
<keyword evidence="4 5" id="KW-0349">Heme</keyword>
<keyword evidence="5" id="KW-0503">Monooxygenase</keyword>
<proteinExistence type="inferred from homology"/>
<evidence type="ECO:0000313" key="7">
    <source>
        <dbReference type="Proteomes" id="UP000242381"/>
    </source>
</evidence>
<dbReference type="PRINTS" id="PR00463">
    <property type="entry name" value="EP450I"/>
</dbReference>
<feature type="binding site" description="axial binding residue" evidence="4">
    <location>
        <position position="462"/>
    </location>
    <ligand>
        <name>heme</name>
        <dbReference type="ChEBI" id="CHEBI:30413"/>
    </ligand>
    <ligandPart>
        <name>Fe</name>
        <dbReference type="ChEBI" id="CHEBI:18248"/>
    </ligandPart>
</feature>